<comment type="caution">
    <text evidence="2">The sequence shown here is derived from an EMBL/GenBank/DDBJ whole genome shotgun (WGS) entry which is preliminary data.</text>
</comment>
<protein>
    <submittedName>
        <fullName evidence="2">Uncharacterized protein</fullName>
    </submittedName>
</protein>
<organism evidence="2 3">
    <name type="scientific">Deinococcus antarcticus</name>
    <dbReference type="NCBI Taxonomy" id="1298767"/>
    <lineage>
        <taxon>Bacteria</taxon>
        <taxon>Thermotogati</taxon>
        <taxon>Deinococcota</taxon>
        <taxon>Deinococci</taxon>
        <taxon>Deinococcales</taxon>
        <taxon>Deinococcaceae</taxon>
        <taxon>Deinococcus</taxon>
    </lineage>
</organism>
<name>A0ABV8A0I8_9DEIO</name>
<sequence length="98" mass="10730">MTNPREQAAWDAERAAQELELAARHLRLAAHHVRDGEIPRYAAHLLACQGHLVNVRHTLAELSVKHAARSHPTPAIPHQPSRTGHPAPEGAGPEDEQT</sequence>
<keyword evidence="3" id="KW-1185">Reference proteome</keyword>
<evidence type="ECO:0000313" key="3">
    <source>
        <dbReference type="Proteomes" id="UP001595748"/>
    </source>
</evidence>
<dbReference type="EMBL" id="JBHRZF010000001">
    <property type="protein sequence ID" value="MFC3859162.1"/>
    <property type="molecule type" value="Genomic_DNA"/>
</dbReference>
<dbReference type="Proteomes" id="UP001595748">
    <property type="component" value="Unassembled WGS sequence"/>
</dbReference>
<evidence type="ECO:0000256" key="1">
    <source>
        <dbReference type="SAM" id="MobiDB-lite"/>
    </source>
</evidence>
<evidence type="ECO:0000313" key="2">
    <source>
        <dbReference type="EMBL" id="MFC3859162.1"/>
    </source>
</evidence>
<reference evidence="3" key="1">
    <citation type="journal article" date="2019" name="Int. J. Syst. Evol. Microbiol.">
        <title>The Global Catalogue of Microorganisms (GCM) 10K type strain sequencing project: providing services to taxonomists for standard genome sequencing and annotation.</title>
        <authorList>
            <consortium name="The Broad Institute Genomics Platform"/>
            <consortium name="The Broad Institute Genome Sequencing Center for Infectious Disease"/>
            <person name="Wu L."/>
            <person name="Ma J."/>
        </authorList>
    </citation>
    <scope>NUCLEOTIDE SEQUENCE [LARGE SCALE GENOMIC DNA]</scope>
    <source>
        <strain evidence="3">CCTCC AB 2013263</strain>
    </source>
</reference>
<accession>A0ABV8A0I8</accession>
<gene>
    <name evidence="2" type="ORF">ACFOPQ_00040</name>
</gene>
<dbReference type="RefSeq" id="WP_380075332.1">
    <property type="nucleotide sequence ID" value="NZ_JBHRZF010000001.1"/>
</dbReference>
<feature type="region of interest" description="Disordered" evidence="1">
    <location>
        <begin position="64"/>
        <end position="98"/>
    </location>
</feature>
<proteinExistence type="predicted"/>